<dbReference type="HOGENOM" id="CLU_021268_0_0_1"/>
<dbReference type="InterPro" id="IPR019464">
    <property type="entry name" value="ELL_N"/>
</dbReference>
<evidence type="ECO:0000256" key="6">
    <source>
        <dbReference type="PROSITE-ProRule" id="PRU01324"/>
    </source>
</evidence>
<dbReference type="GO" id="GO:0008023">
    <property type="term" value="C:transcription elongation factor complex"/>
    <property type="evidence" value="ECO:0007669"/>
    <property type="project" value="InterPro"/>
</dbReference>
<dbReference type="EMBL" id="JH431527">
    <property type="status" value="NOT_ANNOTATED_CDS"/>
    <property type="molecule type" value="Genomic_DNA"/>
</dbReference>
<feature type="region of interest" description="Disordered" evidence="7">
    <location>
        <begin position="94"/>
        <end position="129"/>
    </location>
</feature>
<dbReference type="Pfam" id="PF10390">
    <property type="entry name" value="ELL"/>
    <property type="match status" value="1"/>
</dbReference>
<dbReference type="InterPro" id="IPR031176">
    <property type="entry name" value="ELL/occludin"/>
</dbReference>
<dbReference type="Gene3D" id="1.10.10.2670">
    <property type="entry name" value="E3 ubiquitin-protein ligase"/>
    <property type="match status" value="1"/>
</dbReference>
<dbReference type="Proteomes" id="UP000014500">
    <property type="component" value="Unassembled WGS sequence"/>
</dbReference>
<dbReference type="STRING" id="126957.T1IUD5"/>
<dbReference type="eggNOG" id="KOG4796">
    <property type="taxonomic scope" value="Eukaryota"/>
</dbReference>
<feature type="region of interest" description="Disordered" evidence="7">
    <location>
        <begin position="305"/>
        <end position="333"/>
    </location>
</feature>
<keyword evidence="10" id="KW-1185">Reference proteome</keyword>
<dbReference type="Pfam" id="PF07303">
    <property type="entry name" value="Occludin_ELL"/>
    <property type="match status" value="1"/>
</dbReference>
<feature type="region of interest" description="Disordered" evidence="7">
    <location>
        <begin position="217"/>
        <end position="264"/>
    </location>
</feature>
<dbReference type="EnsemblMetazoa" id="SMAR004757-RA">
    <property type="protein sequence ID" value="SMAR004757-PA"/>
    <property type="gene ID" value="SMAR004757"/>
</dbReference>
<evidence type="ECO:0000256" key="3">
    <source>
        <dbReference type="ARBA" id="ARBA00023015"/>
    </source>
</evidence>
<keyword evidence="4" id="KW-0804">Transcription</keyword>
<comment type="similarity">
    <text evidence="2 6">Belongs to the ELL/occludin family.</text>
</comment>
<dbReference type="InterPro" id="IPR036390">
    <property type="entry name" value="WH_DNA-bd_sf"/>
</dbReference>
<dbReference type="PhylomeDB" id="T1IUD5"/>
<evidence type="ECO:0000259" key="8">
    <source>
        <dbReference type="PROSITE" id="PS51980"/>
    </source>
</evidence>
<dbReference type="AlphaFoldDB" id="T1IUD5"/>
<keyword evidence="5" id="KW-0539">Nucleus</keyword>
<dbReference type="SUPFAM" id="SSF46785">
    <property type="entry name" value="Winged helix' DNA-binding domain"/>
    <property type="match status" value="1"/>
</dbReference>
<reference evidence="10" key="1">
    <citation type="submission" date="2011-05" db="EMBL/GenBank/DDBJ databases">
        <authorList>
            <person name="Richards S.R."/>
            <person name="Qu J."/>
            <person name="Jiang H."/>
            <person name="Jhangiani S.N."/>
            <person name="Agravi P."/>
            <person name="Goodspeed R."/>
            <person name="Gross S."/>
            <person name="Mandapat C."/>
            <person name="Jackson L."/>
            <person name="Mathew T."/>
            <person name="Pu L."/>
            <person name="Thornton R."/>
            <person name="Saada N."/>
            <person name="Wilczek-Boney K.B."/>
            <person name="Lee S."/>
            <person name="Kovar C."/>
            <person name="Wu Y."/>
            <person name="Scherer S.E."/>
            <person name="Worley K.C."/>
            <person name="Muzny D.M."/>
            <person name="Gibbs R."/>
        </authorList>
    </citation>
    <scope>NUCLEOTIDE SEQUENCE</scope>
    <source>
        <strain evidence="10">Brora</strain>
    </source>
</reference>
<evidence type="ECO:0000313" key="9">
    <source>
        <dbReference type="EnsemblMetazoa" id="SMAR004757-PA"/>
    </source>
</evidence>
<feature type="compositionally biased region" description="Polar residues" evidence="7">
    <location>
        <begin position="409"/>
        <end position="434"/>
    </location>
</feature>
<evidence type="ECO:0000256" key="1">
    <source>
        <dbReference type="ARBA" id="ARBA00004123"/>
    </source>
</evidence>
<feature type="compositionally biased region" description="Pro residues" evidence="7">
    <location>
        <begin position="236"/>
        <end position="248"/>
    </location>
</feature>
<reference evidence="9" key="2">
    <citation type="submission" date="2015-02" db="UniProtKB">
        <authorList>
            <consortium name="EnsemblMetazoa"/>
        </authorList>
    </citation>
    <scope>IDENTIFICATION</scope>
</reference>
<feature type="domain" description="OCEL" evidence="8">
    <location>
        <begin position="455"/>
        <end position="564"/>
    </location>
</feature>
<name>T1IUD5_STRMM</name>
<protein>
    <recommendedName>
        <fullName evidence="8">OCEL domain-containing protein</fullName>
    </recommendedName>
</protein>
<dbReference type="Gene3D" id="6.10.140.340">
    <property type="match status" value="1"/>
</dbReference>
<proteinExistence type="inferred from homology"/>
<dbReference type="GO" id="GO:0000987">
    <property type="term" value="F:cis-regulatory region sequence-specific DNA binding"/>
    <property type="evidence" value="ECO:0007669"/>
    <property type="project" value="TreeGrafter"/>
</dbReference>
<evidence type="ECO:0000256" key="2">
    <source>
        <dbReference type="ARBA" id="ARBA00009171"/>
    </source>
</evidence>
<feature type="region of interest" description="Disordered" evidence="7">
    <location>
        <begin position="272"/>
        <end position="291"/>
    </location>
</feature>
<dbReference type="SUPFAM" id="SSF144292">
    <property type="entry name" value="occludin/ELL-like"/>
    <property type="match status" value="1"/>
</dbReference>
<comment type="subcellular location">
    <subcellularLocation>
        <location evidence="1">Nucleus</location>
    </subcellularLocation>
</comment>
<dbReference type="GO" id="GO:0032968">
    <property type="term" value="P:positive regulation of transcription elongation by RNA polymerase II"/>
    <property type="evidence" value="ECO:0007669"/>
    <property type="project" value="TreeGrafter"/>
</dbReference>
<sequence>TLKFPSSQIASEHAAFDFTFSPSSESEGLQGSFECVKKIGPSTKVIKASGPYMSRKVNVKKPFTAVRPKPAATSPPYSSYSKSYSSGSVSKPIVSNGHHHINNNTNNSTSFHTINKIPPPPVNRNKSLGNPDIMRRTLRERIIHLLAVHSYKKPELILRLKKDGIKEKDKKGLAGILTQVAIMKNNKFDLAKHVWSEVQDDWPFYTEADRQLLKERMSQNSNSPNSNEFSSSNSSPPLPVKRPNPDPGSIPSKKQRISHFNKQPEVNPIQKIQKHDGTNDCSQDSVNSSTKSDLYEFKRTVSTGFLPQNGYASTPGDKNGYANNGGDKNGYVNNADRNGYEKNTYVNTANEKNGYVVVAEKNGCVKGADTNGYTNGYSKSSEVINSYGKFESRSKTSYNNGYNGQLSNSSALCNGSTGGSHQSTPSSSPDNQDNVDSRDLRSQNGNDGSSEDEVPDYLKKYTVINSAEQRAHYKADFNAEYDEYRKLHAIIDSVSKRFALLEERLRNCEDGSDESKKIKDQILREYKENKRNETYQDAKKRFNFLHQKLAHIKKLVIGYDNAYVCDS</sequence>
<feature type="compositionally biased region" description="Polar residues" evidence="7">
    <location>
        <begin position="279"/>
        <end position="291"/>
    </location>
</feature>
<dbReference type="PANTHER" id="PTHR23288">
    <property type="entry name" value="OCCLUDIN AND RNA POLYMERASE II ELONGATION FACTOR ELL"/>
    <property type="match status" value="1"/>
</dbReference>
<dbReference type="PANTHER" id="PTHR23288:SF17">
    <property type="entry name" value="RNA POLYMERASE II ELONGATION FACTOR ELL"/>
    <property type="match status" value="1"/>
</dbReference>
<keyword evidence="3" id="KW-0805">Transcription regulation</keyword>
<organism evidence="9 10">
    <name type="scientific">Strigamia maritima</name>
    <name type="common">European centipede</name>
    <name type="synonym">Geophilus maritimus</name>
    <dbReference type="NCBI Taxonomy" id="126957"/>
    <lineage>
        <taxon>Eukaryota</taxon>
        <taxon>Metazoa</taxon>
        <taxon>Ecdysozoa</taxon>
        <taxon>Arthropoda</taxon>
        <taxon>Myriapoda</taxon>
        <taxon>Chilopoda</taxon>
        <taxon>Pleurostigmophora</taxon>
        <taxon>Geophilomorpha</taxon>
        <taxon>Linotaeniidae</taxon>
        <taxon>Strigamia</taxon>
    </lineage>
</organism>
<feature type="compositionally biased region" description="Low complexity" evidence="7">
    <location>
        <begin position="94"/>
        <end position="115"/>
    </location>
</feature>
<dbReference type="PROSITE" id="PS51980">
    <property type="entry name" value="OCEL"/>
    <property type="match status" value="1"/>
</dbReference>
<evidence type="ECO:0000313" key="10">
    <source>
        <dbReference type="Proteomes" id="UP000014500"/>
    </source>
</evidence>
<feature type="compositionally biased region" description="Low complexity" evidence="7">
    <location>
        <begin position="218"/>
        <end position="235"/>
    </location>
</feature>
<dbReference type="GO" id="GO:0042795">
    <property type="term" value="P:snRNA transcription by RNA polymerase II"/>
    <property type="evidence" value="ECO:0007669"/>
    <property type="project" value="TreeGrafter"/>
</dbReference>
<dbReference type="InterPro" id="IPR042065">
    <property type="entry name" value="E3_ELL-like"/>
</dbReference>
<evidence type="ECO:0000256" key="4">
    <source>
        <dbReference type="ARBA" id="ARBA00023163"/>
    </source>
</evidence>
<evidence type="ECO:0000256" key="7">
    <source>
        <dbReference type="SAM" id="MobiDB-lite"/>
    </source>
</evidence>
<dbReference type="GO" id="GO:0006368">
    <property type="term" value="P:transcription elongation by RNA polymerase II"/>
    <property type="evidence" value="ECO:0007669"/>
    <property type="project" value="InterPro"/>
</dbReference>
<accession>T1IUD5</accession>
<dbReference type="InterPro" id="IPR010844">
    <property type="entry name" value="Occludin_ELL"/>
</dbReference>
<evidence type="ECO:0000256" key="5">
    <source>
        <dbReference type="ARBA" id="ARBA00023242"/>
    </source>
</evidence>
<dbReference type="OMA" id="PNYYEEK"/>
<feature type="region of interest" description="Disordered" evidence="7">
    <location>
        <begin position="409"/>
        <end position="455"/>
    </location>
</feature>